<dbReference type="InterPro" id="IPR043129">
    <property type="entry name" value="ATPase_NBD"/>
</dbReference>
<dbReference type="NCBIfam" id="NF007992">
    <property type="entry name" value="PRK10719.1-3"/>
    <property type="match status" value="1"/>
</dbReference>
<dbReference type="Pfam" id="PF06277">
    <property type="entry name" value="EutA"/>
    <property type="match status" value="1"/>
</dbReference>
<dbReference type="PANTHER" id="PTHR32432:SF13">
    <property type="entry name" value="ETHANOLAMINE AMMONIA-LYASE REACTIVASE EUTA"/>
    <property type="match status" value="1"/>
</dbReference>
<dbReference type="KEGG" id="blr:BRLA_c025430"/>
<keyword evidence="2" id="KW-1185">Reference proteome</keyword>
<dbReference type="Gene3D" id="3.30.420.40">
    <property type="match status" value="1"/>
</dbReference>
<dbReference type="STRING" id="1042163.BRLA_c025430"/>
<proteinExistence type="predicted"/>
<dbReference type="SUPFAM" id="SSF53067">
    <property type="entry name" value="Actin-like ATPase domain"/>
    <property type="match status" value="1"/>
</dbReference>
<dbReference type="RefSeq" id="WP_003336340.1">
    <property type="nucleotide sequence ID" value="NZ_CP007806.1"/>
</dbReference>
<dbReference type="EMBL" id="CP007806">
    <property type="protein sequence ID" value="AIG26862.1"/>
    <property type="molecule type" value="Genomic_DNA"/>
</dbReference>
<dbReference type="AlphaFoldDB" id="A0A075R2U6"/>
<dbReference type="HOGENOM" id="CLU_046255_0_0_9"/>
<organism evidence="1 2">
    <name type="scientific">Brevibacillus laterosporus LMG 15441</name>
    <dbReference type="NCBI Taxonomy" id="1042163"/>
    <lineage>
        <taxon>Bacteria</taxon>
        <taxon>Bacillati</taxon>
        <taxon>Bacillota</taxon>
        <taxon>Bacilli</taxon>
        <taxon>Bacillales</taxon>
        <taxon>Paenibacillaceae</taxon>
        <taxon>Brevibacillus</taxon>
    </lineage>
</organism>
<gene>
    <name evidence="1" type="ORF">BRLA_c025430</name>
</gene>
<dbReference type="eggNOG" id="COG4819">
    <property type="taxonomic scope" value="Bacteria"/>
</dbReference>
<protein>
    <submittedName>
        <fullName evidence="1">Ethanolamine ammonia lyase reactivating factor protein</fullName>
    </submittedName>
</protein>
<reference evidence="1 2" key="1">
    <citation type="journal article" date="2011" name="J. Bacteriol.">
        <title>Genome sequence of Brevibacillus laterosporus LMG 15441, a pathogen of invertebrates.</title>
        <authorList>
            <person name="Djukic M."/>
            <person name="Poehlein A."/>
            <person name="Thurmer A."/>
            <person name="Daniel R."/>
        </authorList>
    </citation>
    <scope>NUCLEOTIDE SEQUENCE [LARGE SCALE GENOMIC DNA]</scope>
    <source>
        <strain evidence="1 2">LMG 15441</strain>
    </source>
</reference>
<dbReference type="Proteomes" id="UP000005850">
    <property type="component" value="Chromosome"/>
</dbReference>
<dbReference type="PIRSF" id="PIRSF012293">
    <property type="entry name" value="EutA"/>
    <property type="match status" value="1"/>
</dbReference>
<accession>A0A075R2U6</accession>
<dbReference type="GO" id="GO:0016829">
    <property type="term" value="F:lyase activity"/>
    <property type="evidence" value="ECO:0007669"/>
    <property type="project" value="UniProtKB-KW"/>
</dbReference>
<keyword evidence="1" id="KW-0456">Lyase</keyword>
<evidence type="ECO:0000313" key="1">
    <source>
        <dbReference type="EMBL" id="AIG26862.1"/>
    </source>
</evidence>
<dbReference type="InterPro" id="IPR050696">
    <property type="entry name" value="FtsA/MreB"/>
</dbReference>
<name>A0A075R2U6_BRELA</name>
<sequence>MKEEVLSVGIDIGTSTTQLVFSKIGIENTASAFGVPRITIVDKEIIYRSDIHFTPLLSQTEIDSDAVRRIVEKEYQQAHVRPSDVQTGAVIITGETARKQNARDVLQSLSGFAGDFVVATAGPDLESIISAKGAGIDKVSEEKGASVVNLDIGGGTTNLAVFNDGELVNTGCLDIGGRLIKIEPSTRKITYIADKIKQLINERNLQVKEGDIADIEQLRKVVMEMVSLLEQSVNLTQRTPFYSTIVTHHGIDDRIHPQYISFSGGVADYVYHPQADDVLAYGDIGILLGQAIRQSSLCEKLKLVQAAETIRATVVGAGTHTTEISGSTITYTEENFPMKNLPILKLTEEDESQGFAHLQNVLQEKLRWFILENEWQPVAIAIHGKKSPSFTEIQELAKALIGGMEALIKADLPLVVIVEMDFAKVLGQTMHRQLQFSKEVVCIDSIRLENGDYIDIGKPLANGRVLPVIIKTLVFHS</sequence>
<evidence type="ECO:0000313" key="2">
    <source>
        <dbReference type="Proteomes" id="UP000005850"/>
    </source>
</evidence>
<dbReference type="InterPro" id="IPR009377">
    <property type="entry name" value="EutA"/>
</dbReference>
<dbReference type="PANTHER" id="PTHR32432">
    <property type="entry name" value="CELL DIVISION PROTEIN FTSA-RELATED"/>
    <property type="match status" value="1"/>
</dbReference>